<sequence length="115" mass="12948">MYSKLFVFARLRPRLLFSVGALLRALQLCTPFQKVIDPSIGVGAGVNLCAVLAGSRWVKPVVLGWATTKAIWVWLGARQMDRAFLPITLSIHEWEDRQKRRRKGGKDDTYHLGGV</sequence>
<evidence type="ECO:0000313" key="2">
    <source>
        <dbReference type="Proteomes" id="UP001295423"/>
    </source>
</evidence>
<name>A0AAD2FH96_9STRA</name>
<dbReference type="EMBL" id="CAKOGP040000702">
    <property type="protein sequence ID" value="CAJ1938304.1"/>
    <property type="molecule type" value="Genomic_DNA"/>
</dbReference>
<comment type="caution">
    <text evidence="1">The sequence shown here is derived from an EMBL/GenBank/DDBJ whole genome shotgun (WGS) entry which is preliminary data.</text>
</comment>
<reference evidence="1" key="1">
    <citation type="submission" date="2023-08" db="EMBL/GenBank/DDBJ databases">
        <authorList>
            <person name="Audoor S."/>
            <person name="Bilcke G."/>
        </authorList>
    </citation>
    <scope>NUCLEOTIDE SEQUENCE</scope>
</reference>
<evidence type="ECO:0000313" key="1">
    <source>
        <dbReference type="EMBL" id="CAJ1938304.1"/>
    </source>
</evidence>
<proteinExistence type="predicted"/>
<keyword evidence="2" id="KW-1185">Reference proteome</keyword>
<protein>
    <submittedName>
        <fullName evidence="1">Uncharacterized protein</fullName>
    </submittedName>
</protein>
<dbReference type="AlphaFoldDB" id="A0AAD2FH96"/>
<organism evidence="1 2">
    <name type="scientific">Cylindrotheca closterium</name>
    <dbReference type="NCBI Taxonomy" id="2856"/>
    <lineage>
        <taxon>Eukaryota</taxon>
        <taxon>Sar</taxon>
        <taxon>Stramenopiles</taxon>
        <taxon>Ochrophyta</taxon>
        <taxon>Bacillariophyta</taxon>
        <taxon>Bacillariophyceae</taxon>
        <taxon>Bacillariophycidae</taxon>
        <taxon>Bacillariales</taxon>
        <taxon>Bacillariaceae</taxon>
        <taxon>Cylindrotheca</taxon>
    </lineage>
</organism>
<dbReference type="Proteomes" id="UP001295423">
    <property type="component" value="Unassembled WGS sequence"/>
</dbReference>
<gene>
    <name evidence="1" type="ORF">CYCCA115_LOCUS6070</name>
</gene>
<accession>A0AAD2FH96</accession>